<dbReference type="Proteomes" id="UP000320443">
    <property type="component" value="Unassembled WGS sequence"/>
</dbReference>
<dbReference type="Pfam" id="PF13310">
    <property type="entry name" value="Virulence_RhuM"/>
    <property type="match status" value="1"/>
</dbReference>
<gene>
    <name evidence="2" type="ORF">FNY97_12255</name>
</gene>
<evidence type="ECO:0000256" key="1">
    <source>
        <dbReference type="SAM" id="Coils"/>
    </source>
</evidence>
<dbReference type="RefSeq" id="WP_144014023.1">
    <property type="nucleotide sequence ID" value="NZ_VKDK01000029.1"/>
</dbReference>
<dbReference type="AlphaFoldDB" id="A0A553FNW4"/>
<comment type="caution">
    <text evidence="2">The sequence shown here is derived from an EMBL/GenBank/DDBJ whole genome shotgun (WGS) entry which is preliminary data.</text>
</comment>
<sequence>MTTPDQVAMYTTQDGKAHVRLQLKDNDAWLTQKQMADLFDVTTASVSHHIQSITRSGELGAEATFKQLLKVPGQTRSVNHYNLNMILAVGYRVRSPRGSQFRKWATEVLREYLTKGFAIDAQKLKNDGADTHFDELLETIREIRVSERQFFRKICDVIAATSADYQEKKSFKEVQQFFAGIQNRLHFATHGRTAAELIWERADHTKPYAGLTTWGGESPHKSDMGIAKNFLNEDEARRMRRLTTMYLDYAEDQAEMGKTMLLKDWVEKTEAWLIFNEREVLKGYGKRKHEQAVNKAEEEWDAYQRQLDSKVNEIDMKALEAEIKTLKPDLGQFSAEVRGR</sequence>
<proteinExistence type="predicted"/>
<organism evidence="2 3">
    <name type="scientific">Corynebacterium hiratae</name>
    <dbReference type="NCBI Taxonomy" id="3139423"/>
    <lineage>
        <taxon>Bacteria</taxon>
        <taxon>Bacillati</taxon>
        <taxon>Actinomycetota</taxon>
        <taxon>Actinomycetes</taxon>
        <taxon>Mycobacteriales</taxon>
        <taxon>Corynebacteriaceae</taxon>
        <taxon>Corynebacterium</taxon>
    </lineage>
</organism>
<evidence type="ECO:0000313" key="2">
    <source>
        <dbReference type="EMBL" id="TRX58927.1"/>
    </source>
</evidence>
<dbReference type="PANTHER" id="PTHR35810:SF1">
    <property type="entry name" value="CYTOPLASMIC PROTEIN"/>
    <property type="match status" value="1"/>
</dbReference>
<protein>
    <submittedName>
        <fullName evidence="2">Virulence RhuM family protein</fullName>
    </submittedName>
</protein>
<dbReference type="PANTHER" id="PTHR35810">
    <property type="entry name" value="CYTOPLASMIC PROTEIN-RELATED"/>
    <property type="match status" value="1"/>
</dbReference>
<feature type="coiled-coil region" evidence="1">
    <location>
        <begin position="286"/>
        <end position="313"/>
    </location>
</feature>
<keyword evidence="3" id="KW-1185">Reference proteome</keyword>
<dbReference type="PIRSF" id="PIRSF015268">
    <property type="entry name" value="Virulence_RhuM"/>
    <property type="match status" value="1"/>
</dbReference>
<accession>A0A553FNW4</accession>
<name>A0A553FNW4_9CORY</name>
<keyword evidence="1" id="KW-0175">Coiled coil</keyword>
<dbReference type="InterPro" id="IPR011204">
    <property type="entry name" value="Virulence_RhuM-like"/>
</dbReference>
<evidence type="ECO:0000313" key="3">
    <source>
        <dbReference type="Proteomes" id="UP000320443"/>
    </source>
</evidence>
<reference evidence="2 3" key="1">
    <citation type="submission" date="2019-07" db="EMBL/GenBank/DDBJ databases">
        <title>Draft genome of C. aurimucosum strain 2274.</title>
        <authorList>
            <person name="Pacheco L.G.C."/>
            <person name="Aguiar E.R.G.R."/>
            <person name="Santos C.S."/>
            <person name="Rocha D.J.P.G."/>
            <person name="Sant'Anna L.O."/>
            <person name="Mattos-Guaraldi A.L."/>
            <person name="Santos L.S."/>
        </authorList>
    </citation>
    <scope>NUCLEOTIDE SEQUENCE [LARGE SCALE GENOMIC DNA]</scope>
    <source>
        <strain evidence="2 3">2274</strain>
    </source>
</reference>
<dbReference type="EMBL" id="VKDK01000029">
    <property type="protein sequence ID" value="TRX58927.1"/>
    <property type="molecule type" value="Genomic_DNA"/>
</dbReference>